<reference evidence="3 4" key="1">
    <citation type="submission" date="2020-08" db="EMBL/GenBank/DDBJ databases">
        <title>A Genomic Blueprint of the Chicken Gut Microbiome.</title>
        <authorList>
            <person name="Gilroy R."/>
            <person name="Ravi A."/>
            <person name="Getino M."/>
            <person name="Pursley I."/>
            <person name="Horton D.L."/>
            <person name="Alikhan N.-F."/>
            <person name="Baker D."/>
            <person name="Gharbi K."/>
            <person name="Hall N."/>
            <person name="Watson M."/>
            <person name="Adriaenssens E.M."/>
            <person name="Foster-Nyarko E."/>
            <person name="Jarju S."/>
            <person name="Secka A."/>
            <person name="Antonio M."/>
            <person name="Oren A."/>
            <person name="Chaudhuri R."/>
            <person name="La Ragione R.M."/>
            <person name="Hildebrand F."/>
            <person name="Pallen M.J."/>
        </authorList>
    </citation>
    <scope>NUCLEOTIDE SEQUENCE [LARGE SCALE GENOMIC DNA]</scope>
    <source>
        <strain evidence="3 4">Sa2BVA9</strain>
    </source>
</reference>
<dbReference type="RefSeq" id="WP_191798340.1">
    <property type="nucleotide sequence ID" value="NZ_JACSQL010000001.1"/>
</dbReference>
<evidence type="ECO:0000256" key="1">
    <source>
        <dbReference type="SAM" id="SignalP"/>
    </source>
</evidence>
<dbReference type="Proteomes" id="UP000608071">
    <property type="component" value="Unassembled WGS sequence"/>
</dbReference>
<dbReference type="Pfam" id="PF07833">
    <property type="entry name" value="Cu_amine_oxidN1"/>
    <property type="match status" value="1"/>
</dbReference>
<dbReference type="SUPFAM" id="SSF55383">
    <property type="entry name" value="Copper amine oxidase, domain N"/>
    <property type="match status" value="1"/>
</dbReference>
<keyword evidence="1" id="KW-0732">Signal</keyword>
<feature type="chain" id="PRO_5045559439" evidence="1">
    <location>
        <begin position="26"/>
        <end position="451"/>
    </location>
</feature>
<evidence type="ECO:0000313" key="3">
    <source>
        <dbReference type="EMBL" id="MBD7967199.1"/>
    </source>
</evidence>
<gene>
    <name evidence="3" type="ORF">H9647_03910</name>
</gene>
<dbReference type="Gene3D" id="3.30.457.10">
    <property type="entry name" value="Copper amine oxidase-like, N-terminal domain"/>
    <property type="match status" value="1"/>
</dbReference>
<feature type="domain" description="Copper amine oxidase-like N-terminal" evidence="2">
    <location>
        <begin position="172"/>
        <end position="269"/>
    </location>
</feature>
<keyword evidence="4" id="KW-1185">Reference proteome</keyword>
<organism evidence="3 4">
    <name type="scientific">Paenibacillus gallinarum</name>
    <dbReference type="NCBI Taxonomy" id="2762232"/>
    <lineage>
        <taxon>Bacteria</taxon>
        <taxon>Bacillati</taxon>
        <taxon>Bacillota</taxon>
        <taxon>Bacilli</taxon>
        <taxon>Bacillales</taxon>
        <taxon>Paenibacillaceae</taxon>
        <taxon>Paenibacillus</taxon>
    </lineage>
</organism>
<evidence type="ECO:0000313" key="4">
    <source>
        <dbReference type="Proteomes" id="UP000608071"/>
    </source>
</evidence>
<feature type="signal peptide" evidence="1">
    <location>
        <begin position="1"/>
        <end position="25"/>
    </location>
</feature>
<dbReference type="EMBL" id="JACSQL010000001">
    <property type="protein sequence ID" value="MBD7967199.1"/>
    <property type="molecule type" value="Genomic_DNA"/>
</dbReference>
<protein>
    <submittedName>
        <fullName evidence="3">Copper amine oxidase N-terminal domain-containing protein</fullName>
    </submittedName>
</protein>
<name>A0ABR8SVS7_9BACL</name>
<dbReference type="InterPro" id="IPR012854">
    <property type="entry name" value="Cu_amine_oxidase-like_N"/>
</dbReference>
<proteinExistence type="predicted"/>
<evidence type="ECO:0000259" key="2">
    <source>
        <dbReference type="Pfam" id="PF07833"/>
    </source>
</evidence>
<dbReference type="PROSITE" id="PS51257">
    <property type="entry name" value="PROKAR_LIPOPROTEIN"/>
    <property type="match status" value="1"/>
</dbReference>
<accession>A0ABR8SVS7</accession>
<sequence>MKLKSIVSFIVIILALSCMHQITYASNDEQEVLSTLTNNVSVKTYDGLFDKNIGLGTNEGAINIVIRSQADLELFKSLSASGKKKLLNNLTQSNWGDYLGVKYCFASIIYNNKLYATSKITYDVSVSNILLQYFEQGTDNIYPWKMNSSKEGSVNQESKDSVKKNEPVKIVTLKDTGVIIKNNSMVPAAAVFKSLNGSIQIDNKSKNITLKFNNTKISGKLNSKYVKINGVGSSYTVAPQIIEGKLMVPVQLIKDLFKAKVSVNKGSNNFEDYIESVTVTTLTAKVTVPINDIYEKYQMYIGKTVWVHTPQLIIEDQNGNYVSKIKNLSSVKITSIKREPDIGYWLNVNFIYKGRTYIASLKEYNFPFSFYTVSPYKKYNFSQNNWRKIENSQISIGMNSDMVYLSWGIYDRHSEDYYSWGSTDMWVYENSYSNDKYLYFTNDILQSISSY</sequence>
<comment type="caution">
    <text evidence="3">The sequence shown here is derived from an EMBL/GenBank/DDBJ whole genome shotgun (WGS) entry which is preliminary data.</text>
</comment>
<dbReference type="InterPro" id="IPR036582">
    <property type="entry name" value="Mao_N_sf"/>
</dbReference>